<sequence length="202" mass="21989">MAKQLRMAETEELTRARSPKGELRFHGRDEVQCSEKPPGMSHHEDDDHHGKRSVVARVKDKARKLKNSFRRKKHGGNEDNASPARGTSQSEEEEEEEEEDPEYHGAPSELGAKQACDKDVSVKKYLMEKLQPGEDERALSQVITEAITPGPAGDGDGGGAGQAVVSAVEKFKGAVSSLVGMGDHSGEQIPVSTNPFPRKTFS</sequence>
<dbReference type="Pfam" id="PF23399">
    <property type="entry name" value="LTI65_PGEED"/>
    <property type="match status" value="1"/>
</dbReference>
<feature type="region of interest" description="Disordered" evidence="1">
    <location>
        <begin position="1"/>
        <end position="115"/>
    </location>
</feature>
<evidence type="ECO:0000259" key="3">
    <source>
        <dbReference type="Pfam" id="PF23403"/>
    </source>
</evidence>
<feature type="compositionally biased region" description="Acidic residues" evidence="1">
    <location>
        <begin position="90"/>
        <end position="101"/>
    </location>
</feature>
<dbReference type="PANTHER" id="PTHR33836:SF1">
    <property type="entry name" value="LOW-TEMPERATURE-INDUCED 65 KDA PROTEIN-RELATED"/>
    <property type="match status" value="1"/>
</dbReference>
<dbReference type="InterPro" id="IPR056605">
    <property type="entry name" value="LTI65_LTI78_N"/>
</dbReference>
<feature type="domain" description="LTI65/LTI78 N-terminal" evidence="3">
    <location>
        <begin position="47"/>
        <end position="108"/>
    </location>
</feature>
<dbReference type="InterPro" id="IPR037491">
    <property type="entry name" value="LTI78/LTI65"/>
</dbReference>
<protein>
    <submittedName>
        <fullName evidence="4">Low-temperature-induced 65 kDa protein</fullName>
    </submittedName>
</protein>
<feature type="compositionally biased region" description="Basic and acidic residues" evidence="1">
    <location>
        <begin position="1"/>
        <end position="33"/>
    </location>
</feature>
<organism evidence="4 5">
    <name type="scientific">Platanthera zijinensis</name>
    <dbReference type="NCBI Taxonomy" id="2320716"/>
    <lineage>
        <taxon>Eukaryota</taxon>
        <taxon>Viridiplantae</taxon>
        <taxon>Streptophyta</taxon>
        <taxon>Embryophyta</taxon>
        <taxon>Tracheophyta</taxon>
        <taxon>Spermatophyta</taxon>
        <taxon>Magnoliopsida</taxon>
        <taxon>Liliopsida</taxon>
        <taxon>Asparagales</taxon>
        <taxon>Orchidaceae</taxon>
        <taxon>Orchidoideae</taxon>
        <taxon>Orchideae</taxon>
        <taxon>Orchidinae</taxon>
        <taxon>Platanthera</taxon>
    </lineage>
</organism>
<feature type="compositionally biased region" description="Basic residues" evidence="1">
    <location>
        <begin position="50"/>
        <end position="74"/>
    </location>
</feature>
<proteinExistence type="predicted"/>
<evidence type="ECO:0000256" key="1">
    <source>
        <dbReference type="SAM" id="MobiDB-lite"/>
    </source>
</evidence>
<evidence type="ECO:0000313" key="5">
    <source>
        <dbReference type="Proteomes" id="UP001418222"/>
    </source>
</evidence>
<feature type="domain" description="LTI65/LTI78 PGEED repeat" evidence="2">
    <location>
        <begin position="117"/>
        <end position="147"/>
    </location>
</feature>
<dbReference type="AlphaFoldDB" id="A0AAP0FYR5"/>
<gene>
    <name evidence="4" type="primary">LTI65</name>
    <name evidence="4" type="ORF">KSP39_PZI018405</name>
</gene>
<dbReference type="PANTHER" id="PTHR33836">
    <property type="entry name" value="LOW-TEMPERATURE-INDUCED 65 KDA PROTEIN-RELATED"/>
    <property type="match status" value="1"/>
</dbReference>
<evidence type="ECO:0000259" key="2">
    <source>
        <dbReference type="Pfam" id="PF23399"/>
    </source>
</evidence>
<feature type="region of interest" description="Disordered" evidence="1">
    <location>
        <begin position="179"/>
        <end position="202"/>
    </location>
</feature>
<dbReference type="InterPro" id="IPR057059">
    <property type="entry name" value="LTI65/LTI78_PGEED"/>
</dbReference>
<accession>A0AAP0FYR5</accession>
<evidence type="ECO:0000313" key="4">
    <source>
        <dbReference type="EMBL" id="KAK8926129.1"/>
    </source>
</evidence>
<dbReference type="Proteomes" id="UP001418222">
    <property type="component" value="Unassembled WGS sequence"/>
</dbReference>
<dbReference type="Pfam" id="PF23403">
    <property type="entry name" value="LTI65_LTI78_N"/>
    <property type="match status" value="1"/>
</dbReference>
<name>A0AAP0FYR5_9ASPA</name>
<keyword evidence="5" id="KW-1185">Reference proteome</keyword>
<comment type="caution">
    <text evidence="4">The sequence shown here is derived from an EMBL/GenBank/DDBJ whole genome shotgun (WGS) entry which is preliminary data.</text>
</comment>
<dbReference type="GO" id="GO:0009737">
    <property type="term" value="P:response to abscisic acid"/>
    <property type="evidence" value="ECO:0007669"/>
    <property type="project" value="InterPro"/>
</dbReference>
<reference evidence="4 5" key="1">
    <citation type="journal article" date="2022" name="Nat. Plants">
        <title>Genomes of leafy and leafless Platanthera orchids illuminate the evolution of mycoheterotrophy.</title>
        <authorList>
            <person name="Li M.H."/>
            <person name="Liu K.W."/>
            <person name="Li Z."/>
            <person name="Lu H.C."/>
            <person name="Ye Q.L."/>
            <person name="Zhang D."/>
            <person name="Wang J.Y."/>
            <person name="Li Y.F."/>
            <person name="Zhong Z.M."/>
            <person name="Liu X."/>
            <person name="Yu X."/>
            <person name="Liu D.K."/>
            <person name="Tu X.D."/>
            <person name="Liu B."/>
            <person name="Hao Y."/>
            <person name="Liao X.Y."/>
            <person name="Jiang Y.T."/>
            <person name="Sun W.H."/>
            <person name="Chen J."/>
            <person name="Chen Y.Q."/>
            <person name="Ai Y."/>
            <person name="Zhai J.W."/>
            <person name="Wu S.S."/>
            <person name="Zhou Z."/>
            <person name="Hsiao Y.Y."/>
            <person name="Wu W.L."/>
            <person name="Chen Y.Y."/>
            <person name="Lin Y.F."/>
            <person name="Hsu J.L."/>
            <person name="Li C.Y."/>
            <person name="Wang Z.W."/>
            <person name="Zhao X."/>
            <person name="Zhong W.Y."/>
            <person name="Ma X.K."/>
            <person name="Ma L."/>
            <person name="Huang J."/>
            <person name="Chen G.Z."/>
            <person name="Huang M.Z."/>
            <person name="Huang L."/>
            <person name="Peng D.H."/>
            <person name="Luo Y.B."/>
            <person name="Zou S.Q."/>
            <person name="Chen S.P."/>
            <person name="Lan S."/>
            <person name="Tsai W.C."/>
            <person name="Van de Peer Y."/>
            <person name="Liu Z.J."/>
        </authorList>
    </citation>
    <scope>NUCLEOTIDE SEQUENCE [LARGE SCALE GENOMIC DNA]</scope>
    <source>
        <strain evidence="4">Lor287</strain>
    </source>
</reference>
<dbReference type="EMBL" id="JBBWWQ010000016">
    <property type="protein sequence ID" value="KAK8926129.1"/>
    <property type="molecule type" value="Genomic_DNA"/>
</dbReference>